<dbReference type="SUPFAM" id="SSF51445">
    <property type="entry name" value="(Trans)glycosidases"/>
    <property type="match status" value="1"/>
</dbReference>
<sequence>MHFKLCTLRWALDLAGLQSLYFTSTSSISFDPFIKYDVHYRNQLTLCAKPEIWHPPINSTWQIILPTPLTPRAITPTYQIYDIDLFINDEPIITTLHKSSHKVICYFSAGSYEPHRPDSAHFHASDKGNALPGWDTERWLDTRSPNVRSIMQARLDRAAALGCDGVDPDNVDAFGTDNGLDLSREDAVDYVRFLAAEAHMRGLALGLKNANAIVERVVDVVQWAVNEECASLRECGDLGTLGRAGKPVFHIEYPKGEGVSDGGFVGEEERMTACVFEGSGGFSTVLKNWNLDEWIQGC</sequence>
<dbReference type="EMBL" id="MSFK01000032">
    <property type="protein sequence ID" value="PWY73155.1"/>
    <property type="molecule type" value="Genomic_DNA"/>
</dbReference>
<dbReference type="EC" id="3.2.1.22" evidence="2"/>
<protein>
    <recommendedName>
        <fullName evidence="2">alpha-galactosidase</fullName>
        <ecNumber evidence="2">3.2.1.22</ecNumber>
    </recommendedName>
</protein>
<dbReference type="RefSeq" id="XP_025463420.1">
    <property type="nucleotide sequence ID" value="XM_025617441.1"/>
</dbReference>
<dbReference type="InterPro" id="IPR013785">
    <property type="entry name" value="Aldolase_TIM"/>
</dbReference>
<dbReference type="OrthoDB" id="2108802at2759"/>
<evidence type="ECO:0000313" key="5">
    <source>
        <dbReference type="Proteomes" id="UP000246702"/>
    </source>
</evidence>
<dbReference type="Proteomes" id="UP000246702">
    <property type="component" value="Unassembled WGS sequence"/>
</dbReference>
<feature type="domain" description="Glycoside-hydrolase family GH114 TIM-barrel" evidence="3">
    <location>
        <begin position="60"/>
        <end position="294"/>
    </location>
</feature>
<evidence type="ECO:0000256" key="2">
    <source>
        <dbReference type="ARBA" id="ARBA00012755"/>
    </source>
</evidence>
<dbReference type="STRING" id="1450535.A0A317VGU1"/>
<dbReference type="Gene3D" id="3.20.20.70">
    <property type="entry name" value="Aldolase class I"/>
    <property type="match status" value="1"/>
</dbReference>
<dbReference type="InterPro" id="IPR004352">
    <property type="entry name" value="GH114_TIM-barrel"/>
</dbReference>
<proteinExistence type="predicted"/>
<dbReference type="InterPro" id="IPR017853">
    <property type="entry name" value="GH"/>
</dbReference>
<comment type="caution">
    <text evidence="4">The sequence shown here is derived from an EMBL/GenBank/DDBJ whole genome shotgun (WGS) entry which is preliminary data.</text>
</comment>
<gene>
    <name evidence="4" type="ORF">BO94DRAFT_627669</name>
</gene>
<keyword evidence="5" id="KW-1185">Reference proteome</keyword>
<dbReference type="Pfam" id="PF03537">
    <property type="entry name" value="Glyco_hydro_114"/>
    <property type="match status" value="1"/>
</dbReference>
<organism evidence="4 5">
    <name type="scientific">Aspergillus sclerotioniger CBS 115572</name>
    <dbReference type="NCBI Taxonomy" id="1450535"/>
    <lineage>
        <taxon>Eukaryota</taxon>
        <taxon>Fungi</taxon>
        <taxon>Dikarya</taxon>
        <taxon>Ascomycota</taxon>
        <taxon>Pezizomycotina</taxon>
        <taxon>Eurotiomycetes</taxon>
        <taxon>Eurotiomycetidae</taxon>
        <taxon>Eurotiales</taxon>
        <taxon>Aspergillaceae</taxon>
        <taxon>Aspergillus</taxon>
        <taxon>Aspergillus subgen. Circumdati</taxon>
    </lineage>
</organism>
<evidence type="ECO:0000259" key="3">
    <source>
        <dbReference type="Pfam" id="PF03537"/>
    </source>
</evidence>
<name>A0A317VGU1_9EURO</name>
<accession>A0A317VGU1</accession>
<reference evidence="4 5" key="1">
    <citation type="submission" date="2016-12" db="EMBL/GenBank/DDBJ databases">
        <title>The genomes of Aspergillus section Nigri reveals drivers in fungal speciation.</title>
        <authorList>
            <consortium name="DOE Joint Genome Institute"/>
            <person name="Vesth T.C."/>
            <person name="Nybo J."/>
            <person name="Theobald S."/>
            <person name="Brandl J."/>
            <person name="Frisvad J.C."/>
            <person name="Nielsen K.F."/>
            <person name="Lyhne E.K."/>
            <person name="Kogle M.E."/>
            <person name="Kuo A."/>
            <person name="Riley R."/>
            <person name="Clum A."/>
            <person name="Nolan M."/>
            <person name="Lipzen A."/>
            <person name="Salamov A."/>
            <person name="Henrissat B."/>
            <person name="Wiebenga A."/>
            <person name="De Vries R.P."/>
            <person name="Grigoriev I.V."/>
            <person name="Mortensen U.H."/>
            <person name="Andersen M.R."/>
            <person name="Baker S.E."/>
        </authorList>
    </citation>
    <scope>NUCLEOTIDE SEQUENCE [LARGE SCALE GENOMIC DNA]</scope>
    <source>
        <strain evidence="4 5">CBS 115572</strain>
    </source>
</reference>
<dbReference type="GO" id="GO:0004557">
    <property type="term" value="F:alpha-galactosidase activity"/>
    <property type="evidence" value="ECO:0007669"/>
    <property type="project" value="UniProtKB-EC"/>
</dbReference>
<evidence type="ECO:0000256" key="1">
    <source>
        <dbReference type="ARBA" id="ARBA00001255"/>
    </source>
</evidence>
<dbReference type="AlphaFoldDB" id="A0A317VGU1"/>
<dbReference type="PANTHER" id="PTHR35273:SF2">
    <property type="entry name" value="ALPHA-GALACTOSIDASE"/>
    <property type="match status" value="1"/>
</dbReference>
<comment type="catalytic activity">
    <reaction evidence="1">
        <text>Hydrolysis of terminal, non-reducing alpha-D-galactose residues in alpha-D-galactosides, including galactose oligosaccharides, galactomannans and galactolipids.</text>
        <dbReference type="EC" id="3.2.1.22"/>
    </reaction>
</comment>
<dbReference type="PANTHER" id="PTHR35273">
    <property type="entry name" value="ALPHA-1,4 POLYGALACTOSAMINIDASE, PUTATIVE (AFU_ORTHOLOGUE AFUA_3G07890)-RELATED"/>
    <property type="match status" value="1"/>
</dbReference>
<dbReference type="GeneID" id="37119584"/>
<evidence type="ECO:0000313" key="4">
    <source>
        <dbReference type="EMBL" id="PWY73155.1"/>
    </source>
</evidence>